<evidence type="ECO:0000256" key="1">
    <source>
        <dbReference type="ARBA" id="ARBA00022723"/>
    </source>
</evidence>
<keyword evidence="2" id="KW-0677">Repeat</keyword>
<dbReference type="GO" id="GO:0010468">
    <property type="term" value="P:regulation of gene expression"/>
    <property type="evidence" value="ECO:0007669"/>
    <property type="project" value="TreeGrafter"/>
</dbReference>
<dbReference type="EMBL" id="QCYY01002718">
    <property type="protein sequence ID" value="ROT68116.1"/>
    <property type="molecule type" value="Genomic_DNA"/>
</dbReference>
<dbReference type="InterPro" id="IPR050688">
    <property type="entry name" value="Zinc_finger/UBP_domain"/>
</dbReference>
<dbReference type="PROSITE" id="PS00028">
    <property type="entry name" value="ZINC_FINGER_C2H2_1"/>
    <property type="match status" value="6"/>
</dbReference>
<keyword evidence="9" id="KW-1185">Reference proteome</keyword>
<feature type="domain" description="C2H2-type" evidence="7">
    <location>
        <begin position="537"/>
        <end position="565"/>
    </location>
</feature>
<comment type="caution">
    <text evidence="8">The sequence shown here is derived from an EMBL/GenBank/DDBJ whole genome shotgun (WGS) entry which is preliminary data.</text>
</comment>
<dbReference type="InterPro" id="IPR036236">
    <property type="entry name" value="Znf_C2H2_sf"/>
</dbReference>
<evidence type="ECO:0000256" key="5">
    <source>
        <dbReference type="PROSITE-ProRule" id="PRU00042"/>
    </source>
</evidence>
<evidence type="ECO:0000256" key="6">
    <source>
        <dbReference type="SAM" id="MobiDB-lite"/>
    </source>
</evidence>
<feature type="region of interest" description="Disordered" evidence="6">
    <location>
        <begin position="917"/>
        <end position="958"/>
    </location>
</feature>
<dbReference type="PANTHER" id="PTHR24403">
    <property type="entry name" value="ZINC FINGER PROTEIN"/>
    <property type="match status" value="1"/>
</dbReference>
<dbReference type="PANTHER" id="PTHR24403:SF67">
    <property type="entry name" value="FI01116P-RELATED"/>
    <property type="match status" value="1"/>
</dbReference>
<protein>
    <recommendedName>
        <fullName evidence="7">C2H2-type domain-containing protein</fullName>
    </recommendedName>
</protein>
<dbReference type="FunFam" id="3.30.160.60:FF:000100">
    <property type="entry name" value="Zinc finger 45-like"/>
    <property type="match status" value="1"/>
</dbReference>
<feature type="domain" description="C2H2-type" evidence="7">
    <location>
        <begin position="650"/>
        <end position="679"/>
    </location>
</feature>
<feature type="region of interest" description="Disordered" evidence="6">
    <location>
        <begin position="558"/>
        <end position="626"/>
    </location>
</feature>
<dbReference type="OrthoDB" id="6381446at2759"/>
<feature type="compositionally biased region" description="Basic and acidic residues" evidence="6">
    <location>
        <begin position="607"/>
        <end position="618"/>
    </location>
</feature>
<dbReference type="Gene3D" id="3.30.160.60">
    <property type="entry name" value="Classic Zinc Finger"/>
    <property type="match status" value="3"/>
</dbReference>
<keyword evidence="3 5" id="KW-0863">Zinc-finger</keyword>
<feature type="domain" description="C2H2-type" evidence="7">
    <location>
        <begin position="459"/>
        <end position="482"/>
    </location>
</feature>
<evidence type="ECO:0000313" key="8">
    <source>
        <dbReference type="EMBL" id="ROT68116.1"/>
    </source>
</evidence>
<organism evidence="8 9">
    <name type="scientific">Penaeus vannamei</name>
    <name type="common">Whiteleg shrimp</name>
    <name type="synonym">Litopenaeus vannamei</name>
    <dbReference type="NCBI Taxonomy" id="6689"/>
    <lineage>
        <taxon>Eukaryota</taxon>
        <taxon>Metazoa</taxon>
        <taxon>Ecdysozoa</taxon>
        <taxon>Arthropoda</taxon>
        <taxon>Crustacea</taxon>
        <taxon>Multicrustacea</taxon>
        <taxon>Malacostraca</taxon>
        <taxon>Eumalacostraca</taxon>
        <taxon>Eucarida</taxon>
        <taxon>Decapoda</taxon>
        <taxon>Dendrobranchiata</taxon>
        <taxon>Penaeoidea</taxon>
        <taxon>Penaeidae</taxon>
        <taxon>Penaeus</taxon>
    </lineage>
</organism>
<dbReference type="SMART" id="SM00355">
    <property type="entry name" value="ZnF_C2H2"/>
    <property type="match status" value="10"/>
</dbReference>
<gene>
    <name evidence="8" type="ORF">C7M84_013789</name>
</gene>
<feature type="region of interest" description="Disordered" evidence="6">
    <location>
        <begin position="395"/>
        <end position="422"/>
    </location>
</feature>
<name>A0A3R7Q474_PENVA</name>
<feature type="domain" description="C2H2-type" evidence="7">
    <location>
        <begin position="794"/>
        <end position="821"/>
    </location>
</feature>
<dbReference type="GO" id="GO:0008270">
    <property type="term" value="F:zinc ion binding"/>
    <property type="evidence" value="ECO:0007669"/>
    <property type="project" value="UniProtKB-KW"/>
</dbReference>
<evidence type="ECO:0000256" key="2">
    <source>
        <dbReference type="ARBA" id="ARBA00022737"/>
    </source>
</evidence>
<dbReference type="SUPFAM" id="SSF57667">
    <property type="entry name" value="beta-beta-alpha zinc fingers"/>
    <property type="match status" value="4"/>
</dbReference>
<dbReference type="GO" id="GO:0005634">
    <property type="term" value="C:nucleus"/>
    <property type="evidence" value="ECO:0007669"/>
    <property type="project" value="TreeGrafter"/>
</dbReference>
<evidence type="ECO:0000256" key="3">
    <source>
        <dbReference type="ARBA" id="ARBA00022771"/>
    </source>
</evidence>
<feature type="region of interest" description="Disordered" evidence="6">
    <location>
        <begin position="25"/>
        <end position="46"/>
    </location>
</feature>
<dbReference type="InterPro" id="IPR013087">
    <property type="entry name" value="Znf_C2H2_type"/>
</dbReference>
<feature type="domain" description="C2H2-type" evidence="7">
    <location>
        <begin position="767"/>
        <end position="793"/>
    </location>
</feature>
<evidence type="ECO:0000256" key="4">
    <source>
        <dbReference type="ARBA" id="ARBA00022833"/>
    </source>
</evidence>
<proteinExistence type="predicted"/>
<feature type="domain" description="C2H2-type" evidence="7">
    <location>
        <begin position="822"/>
        <end position="849"/>
    </location>
</feature>
<dbReference type="Pfam" id="PF00096">
    <property type="entry name" value="zf-C2H2"/>
    <property type="match status" value="1"/>
</dbReference>
<dbReference type="Proteomes" id="UP000283509">
    <property type="component" value="Unassembled WGS sequence"/>
</dbReference>
<feature type="domain" description="C2H2-type" evidence="7">
    <location>
        <begin position="729"/>
        <end position="756"/>
    </location>
</feature>
<dbReference type="PROSITE" id="PS50157">
    <property type="entry name" value="ZINC_FINGER_C2H2_2"/>
    <property type="match status" value="7"/>
</dbReference>
<accession>A0A3R7Q474</accession>
<keyword evidence="1" id="KW-0479">Metal-binding</keyword>
<evidence type="ECO:0000259" key="7">
    <source>
        <dbReference type="PROSITE" id="PS50157"/>
    </source>
</evidence>
<keyword evidence="4" id="KW-0862">Zinc</keyword>
<sequence length="1105" mass="123899">MHAGTRLIAVLSGVPSAEFRSRTRLDARGSLSKPAPPPSRHDSRRLQSSKLKIHLLVLWRKGIDKPPLGLFYKINTKGKDVQPHWFIFSEGSKIDSSRGCLRGLTAPGGTGTFLSSAESDVTGGEEVLLGGGDDGDAGDITSGPLLYLDPATGLHVLVHHLPHSSQETTGTRVEDTSHEQFVVVGALQSEEEQVVLERPLDDSTAHNTVNVENMLRSQVESARTELTPHHIFASQLESSLGLNVGVTTSDSLSSSQACKSRNSVLNIQATPEPIGDRRESPSILDCTDTPMLTLRVADEGGGMSTGELRRDILGIESVPHINLEEIIEKFTSSNTHVIDSGGVSETNRVITDMNSAVDDSANPVLSEITVYKDHPLQQDHKLSLEKHIEVTSEILQGDNRSPSKATTDDNITRRPFVNSRSENDKGHFLKLSSISDKDDDNDNSVIIDEESLYDIVMTYRCKLCSEVFVEKTGLLQHYKEVHKPGGTVKIRVSTTPANDQTLSLCNEDTKLPKKKAVFPDHIGNVSEAEEKKDLNILHCGFCSKEFLDLQECRKHIKKEHPGETEKKTRKGHARPRNSQGLKVKYPSQPGMLIGHRKSRSYAQEDSEEKKPEGNETSKRRVRAPKNLQEQYWLQKQKPKPVFSKEVKKIFKCPVHTCKYKFSSEENLQQHKACHGQAESGEERVFTCSICFLKYKDIDLLTCGICHTYKTPTEQRLVTHQMTHSDRRDHVCKTCGKSFRQQAQLLNHQVVHVTSPSNRPAWAQKGCCPECKRWFTDKKSMRLHINAVHMKVKPHACPHCSYRCSRKFDLNVHMRQHTGERPHKCELCGWQCRDHNAMRRHKVIHLHMKPLKCPHAFCQFESRHSTYFKRHVSKKHPKAEAIYKCQICLMETPNLTEYIAHSSNHEKQLVKEAFKMRNDAPETKKENEKSHAEKTAIDSNKSVKVKMEASREAPVNSTSHEIGPETIMFETVTTANDDQNTQVITIKLEDMEETRTHDQEMGLLSSQNRLESYHKGNEGCKSGDCTMEEEGTILNPGASERTVLGIVDSSNSEATVLSVSGDQTLMSLPQVVLSEDGHQYIIGITPDSINANETSIFALQQTEEQQ</sequence>
<reference evidence="8 9" key="2">
    <citation type="submission" date="2019-01" db="EMBL/GenBank/DDBJ databases">
        <title>The decoding of complex shrimp genome reveals the adaptation for benthos swimmer, frequently molting mechanism and breeding impact on genome.</title>
        <authorList>
            <person name="Sun Y."/>
            <person name="Gao Y."/>
            <person name="Yu Y."/>
        </authorList>
    </citation>
    <scope>NUCLEOTIDE SEQUENCE [LARGE SCALE GENOMIC DNA]</scope>
    <source>
        <tissue evidence="8">Muscle</tissue>
    </source>
</reference>
<evidence type="ECO:0000313" key="9">
    <source>
        <dbReference type="Proteomes" id="UP000283509"/>
    </source>
</evidence>
<reference evidence="8 9" key="1">
    <citation type="submission" date="2018-04" db="EMBL/GenBank/DDBJ databases">
        <authorList>
            <person name="Zhang X."/>
            <person name="Yuan J."/>
            <person name="Li F."/>
            <person name="Xiang J."/>
        </authorList>
    </citation>
    <scope>NUCLEOTIDE SEQUENCE [LARGE SCALE GENOMIC DNA]</scope>
    <source>
        <tissue evidence="8">Muscle</tissue>
    </source>
</reference>
<dbReference type="AlphaFoldDB" id="A0A3R7Q474"/>
<feature type="compositionally biased region" description="Basic and acidic residues" evidence="6">
    <location>
        <begin position="917"/>
        <end position="935"/>
    </location>
</feature>